<dbReference type="SUPFAM" id="SSF50729">
    <property type="entry name" value="PH domain-like"/>
    <property type="match status" value="1"/>
</dbReference>
<dbReference type="FunFam" id="3.40.850.10:FF:000101">
    <property type="entry name" value="Slow myosin heavy chain 2"/>
    <property type="match status" value="1"/>
</dbReference>
<evidence type="ECO:0000256" key="9">
    <source>
        <dbReference type="ARBA" id="ARBA00023175"/>
    </source>
</evidence>
<evidence type="ECO:0000256" key="6">
    <source>
        <dbReference type="ARBA" id="ARBA00022741"/>
    </source>
</evidence>
<dbReference type="Pfam" id="PF21998">
    <property type="entry name" value="FERM_C1_MyoVII"/>
    <property type="match status" value="1"/>
</dbReference>
<dbReference type="PROSITE" id="PS50057">
    <property type="entry name" value="FERM_3"/>
    <property type="match status" value="2"/>
</dbReference>
<feature type="domain" description="FERM" evidence="15">
    <location>
        <begin position="1245"/>
        <end position="1554"/>
    </location>
</feature>
<dbReference type="PROSITE" id="PS51016">
    <property type="entry name" value="MYTH4"/>
    <property type="match status" value="2"/>
</dbReference>
<comment type="subcellular location">
    <subcellularLocation>
        <location evidence="1">Cytoplasm</location>
    </subcellularLocation>
</comment>
<organism evidence="18 19">
    <name type="scientific">Pinctada imbricata</name>
    <name type="common">Atlantic pearl-oyster</name>
    <name type="synonym">Pinctada martensii</name>
    <dbReference type="NCBI Taxonomy" id="66713"/>
    <lineage>
        <taxon>Eukaryota</taxon>
        <taxon>Metazoa</taxon>
        <taxon>Spiralia</taxon>
        <taxon>Lophotrochozoa</taxon>
        <taxon>Mollusca</taxon>
        <taxon>Bivalvia</taxon>
        <taxon>Autobranchia</taxon>
        <taxon>Pteriomorphia</taxon>
        <taxon>Pterioida</taxon>
        <taxon>Pterioidea</taxon>
        <taxon>Pteriidae</taxon>
        <taxon>Pinctada</taxon>
    </lineage>
</organism>
<feature type="domain" description="MyTH4" evidence="16">
    <location>
        <begin position="995"/>
        <end position="1240"/>
    </location>
</feature>
<dbReference type="GO" id="GO:0005737">
    <property type="term" value="C:cytoplasm"/>
    <property type="evidence" value="ECO:0007669"/>
    <property type="project" value="UniProtKB-SubCell"/>
</dbReference>
<comment type="similarity">
    <text evidence="2 12">Belongs to the TRAFAC class myosin-kinesin ATPase superfamily. Myosin family.</text>
</comment>
<dbReference type="FunFam" id="1.20.80.10:FF:000012">
    <property type="entry name" value="Myosin VIIA"/>
    <property type="match status" value="1"/>
</dbReference>
<evidence type="ECO:0000256" key="4">
    <source>
        <dbReference type="ARBA" id="ARBA00022490"/>
    </source>
</evidence>
<dbReference type="Gene3D" id="1.20.120.720">
    <property type="entry name" value="Myosin VI head, motor domain, U50 subdomain"/>
    <property type="match status" value="1"/>
</dbReference>
<keyword evidence="7 12" id="KW-0067">ATP-binding</keyword>
<dbReference type="FunFam" id="1.20.80.10:FF:000013">
    <property type="entry name" value="Unconventional myosin-VIIa"/>
    <property type="match status" value="1"/>
</dbReference>
<feature type="domain" description="MyTH4" evidence="16">
    <location>
        <begin position="1681"/>
        <end position="1825"/>
    </location>
</feature>
<dbReference type="GO" id="GO:0009887">
    <property type="term" value="P:animal organ morphogenesis"/>
    <property type="evidence" value="ECO:0007669"/>
    <property type="project" value="UniProtKB-ARBA"/>
</dbReference>
<gene>
    <name evidence="18" type="ORF">FSP39_002410</name>
</gene>
<dbReference type="CDD" id="cd23767">
    <property type="entry name" value="IQCD"/>
    <property type="match status" value="1"/>
</dbReference>
<keyword evidence="8 12" id="KW-0518">Myosin</keyword>
<dbReference type="SMART" id="SM00242">
    <property type="entry name" value="MYSc"/>
    <property type="match status" value="1"/>
</dbReference>
<dbReference type="InterPro" id="IPR036961">
    <property type="entry name" value="Kinesin_motor_dom_sf"/>
</dbReference>
<evidence type="ECO:0000259" key="17">
    <source>
        <dbReference type="PROSITE" id="PS51456"/>
    </source>
</evidence>
<dbReference type="SMART" id="SM00295">
    <property type="entry name" value="B41"/>
    <property type="match status" value="2"/>
</dbReference>
<dbReference type="GO" id="GO:0005902">
    <property type="term" value="C:microvillus"/>
    <property type="evidence" value="ECO:0007669"/>
    <property type="project" value="UniProtKB-ARBA"/>
</dbReference>
<evidence type="ECO:0000313" key="19">
    <source>
        <dbReference type="Proteomes" id="UP001186944"/>
    </source>
</evidence>
<dbReference type="Gene3D" id="2.30.29.30">
    <property type="entry name" value="Pleckstrin-homology domain (PH domain)/Phosphotyrosine-binding domain (PTB)"/>
    <property type="match status" value="2"/>
</dbReference>
<keyword evidence="10 12" id="KW-0009">Actin-binding</keyword>
<evidence type="ECO:0000256" key="11">
    <source>
        <dbReference type="PROSITE-ProRule" id="PRU00192"/>
    </source>
</evidence>
<dbReference type="SMART" id="SM00015">
    <property type="entry name" value="IQ"/>
    <property type="match status" value="4"/>
</dbReference>
<dbReference type="CDD" id="cd01381">
    <property type="entry name" value="MYSc_Myo7"/>
    <property type="match status" value="1"/>
</dbReference>
<feature type="coiled-coil region" evidence="13">
    <location>
        <begin position="848"/>
        <end position="923"/>
    </location>
</feature>
<evidence type="ECO:0000256" key="1">
    <source>
        <dbReference type="ARBA" id="ARBA00004496"/>
    </source>
</evidence>
<dbReference type="Gene3D" id="1.20.5.190">
    <property type="match status" value="1"/>
</dbReference>
<dbReference type="Pfam" id="PF00784">
    <property type="entry name" value="MyTH4"/>
    <property type="match status" value="2"/>
</dbReference>
<dbReference type="GO" id="GO:0003774">
    <property type="term" value="F:cytoskeletal motor activity"/>
    <property type="evidence" value="ECO:0007669"/>
    <property type="project" value="UniProtKB-UniRule"/>
</dbReference>
<keyword evidence="19" id="KW-1185">Reference proteome</keyword>
<dbReference type="Gene3D" id="6.20.240.20">
    <property type="match status" value="1"/>
</dbReference>
<dbReference type="Gene3D" id="1.10.10.820">
    <property type="match status" value="1"/>
</dbReference>
<dbReference type="InterPro" id="IPR011993">
    <property type="entry name" value="PH-like_dom_sf"/>
</dbReference>
<dbReference type="SUPFAM" id="SSF54236">
    <property type="entry name" value="Ubiquitin-like"/>
    <property type="match status" value="2"/>
</dbReference>
<dbReference type="PROSITE" id="PS50002">
    <property type="entry name" value="SH3"/>
    <property type="match status" value="1"/>
</dbReference>
<keyword evidence="6 12" id="KW-0547">Nucleotide-binding</keyword>
<dbReference type="Gene3D" id="3.10.20.90">
    <property type="entry name" value="Phosphatidylinositol 3-kinase Catalytic Subunit, Chain A, domain 1"/>
    <property type="match status" value="2"/>
</dbReference>
<evidence type="ECO:0000259" key="15">
    <source>
        <dbReference type="PROSITE" id="PS50057"/>
    </source>
</evidence>
<dbReference type="CDD" id="cd17093">
    <property type="entry name" value="FERM2_F1_Myosin-VII"/>
    <property type="match status" value="1"/>
</dbReference>
<dbReference type="InterPro" id="IPR041794">
    <property type="entry name" value="MyoVII_FERM_C2"/>
</dbReference>
<dbReference type="Pfam" id="PF00612">
    <property type="entry name" value="IQ"/>
    <property type="match status" value="4"/>
</dbReference>
<name>A0AA88YDG1_PINIB</name>
<dbReference type="InterPro" id="IPR051567">
    <property type="entry name" value="Unconventional_Myosin_ATPase"/>
</dbReference>
<dbReference type="FunFam" id="2.30.29.30:FF:000079">
    <property type="entry name" value="unconventional myosin-VIIa"/>
    <property type="match status" value="1"/>
</dbReference>
<sequence>GDHVWLEPEVPGEFAVAKGARVKVYDKGRINVVDDDGKEHWVETKKPLKHMHATSVEGVEDMIMLGDLNEAGILRNLFIRYMDNLIYTYTGSILVAVNPYQILPIYTAEQIQAYRDKKIGELPPHIFAIADNAYYNMRRYTMDQCVIISGESGAGKTESTKLILQFLAAVSGQHSWIEQQILEANPIMEAFGNAKTIRNDNSSRFGKYIDIHFNQKGSIEGAKIEQYLLEKSRIVTQAHDERNYHIFYCMLAGMTTQEKQKLDVTNANQYWYLTQGGSIVCEGRDDTKEFADIRSAMKVLMFKDSEVWEILKILAALLHVGNIKYNAIEMDNIDASEVKDIQFINKSARLLEVNPQDLIDVLTTRTIVTRGESVTVTLGTDGAADVRDAFVKGIYGRMFVWIVDKINIAIFKEKNSPKQFRTSIGVLDIFGFESFDHNSFEQLCINYANENLQQFFVQHIFKLEQEEYDNEGISWKHIEFVDNQETLDLIGAKPMNLISLVDEESKFPKGSDKSMLEKFHNQHKNNKNYLQPKADVSLTFGLNHFAGVVFYDCKGFLEKNRDTFSPDLLSLIQTSANKYLVSLFDNDIRMGSDTKKRAPTLGAQFKRSLDLLMKTLGACQPFFVRCIKPNEYKRPLDFDRSLCCKQLRYSGMMETIRIRRAGYPIRHRFKDFVDRYRILAHGIGPSHKEDCRAASQKICGTVLQGKDYQLGKTKVFLKDAQDVYLEQCRENEMTKKILILQKTIRAWHCRRRFLRMKDCSITIQTVWRAYAARKRFLRMKRGYMRLQAMIRSRILTARFNAVRSLVINMQRYCRGYLVRNWVQKRMVSIVRLQSCVRAMIARKQYIRQKIEYQKLMAAERERQEMEKKLKKEMNEKKAKQEAERIYKQRLASMEQEVTAEEMKQRQEALMKREQIDMAEKRRNEPVNDSNLVDQMFGFIDGGGDTPGEAPYSFRENGLDIEEMTIPLPDDEEDISEYKFSKFAAMYFQANANHSYIRRVLREPLLPLKNDGDKLASLAVWITILRFMGDLPEPKYHTAMSESARDTTPVMTKIYSTLGRKFNKKDLEEAQRMGLDIDKEPISGVGRTGKRSVRKKLVSLTLKKKSKITEEVRGRLAQDYESYTSGSNALLEDRPMSNLEKLHFIIGHGILRPDLRDEIYCQICKQLTQNPTKSSHARGWILLSLCVGCFAPSDKFLKYLRNFIHEGPPGYAPYCEERLRRTFANGTRNQPPSWLELQATKSKKPLMLPITFMDGNTKTLLADSATTARELCQQLGEKIALRDQFGFSLYIALFDKVSSLGSGGDHVMDAISQCEQYAKEQGAQERNAPWRLFFRKEIFAPWHDPSEDQNATNLIYQQVVRGIKFGEYRCDKDDDLGMIAAQQYYIEYGTGANAERLQSLVPSYVPDSSLSGQNRMQTWITIILNKLRSPYFSNDRIKPLKVKEDIVSYAKYKWPLLFSRFYEAYKFAGPSLPKNDVIIAVNWTGVYVVDDQEQVLLELSFPEITAVSSSRTGKMHGQSFTLATVKADEYTFTSPNAEDIRDLVVTFLEGLKKRSKYVIALQDYSSPGEGANFLSFAKGDLIVLDQQNGETVMNSGWCVGECVRTGKKGDFPSRMCNLFIQSGDQADKMLSPTHQDQPMESGDKPHTLEEYALDHFRPPPKRTLGKTIQQARKRRPDDLWRYSKEPLKQPLLKKLMGREEPSQEACMAFLDILYHPSRRGRTPNELTDQIFEPPLRSEILRDEIYCQIIKQLTDNRNDTSERRGWELMWLATGCFTPSTNLMKEVMQFLRSRRNQIAQDCIQRLQKTLRNGTRKYPPHQVEVEAIQHKTTQILHKVYFPDDTDEAFEVESSTRAKDFCHNIATKLMLKSSEGFSLFVKIADKVISVPEGDFFFDFVRHLTDWIKKARPSRDGNVPTFTYQVFFMKKLWTNTVPGKDPHADQIFHYHQELPKLLRGYHKCSKDEAAQIGALIYRVKYGDNKAGLQNITRTLRELVPTDVLKTQSPDDWKRSIIGYFNRNAGTSSEDAKVEFLKVIYKWPTFGSAFFEVKQTTEPNYPEILLIAINKHGVNLIHPQSKDILATHPFTKISNWSSGNTYFHMTIGNLVRGSKLLCETSLGYKMDDLLTSYISLMLTSMNKTKGRKS</sequence>
<dbReference type="Gene3D" id="1.20.80.10">
    <property type="match status" value="2"/>
</dbReference>
<dbReference type="SUPFAM" id="SSF50044">
    <property type="entry name" value="SH3-domain"/>
    <property type="match status" value="1"/>
</dbReference>
<comment type="caution">
    <text evidence="18">The sequence shown here is derived from an EMBL/GenBank/DDBJ whole genome shotgun (WGS) entry which is preliminary data.</text>
</comment>
<dbReference type="FunFam" id="1.10.10.820:FF:000001">
    <property type="entry name" value="Myosin heavy chain"/>
    <property type="match status" value="1"/>
</dbReference>
<dbReference type="CDD" id="cd17092">
    <property type="entry name" value="FERM1_F1_Myosin-VII"/>
    <property type="match status" value="1"/>
</dbReference>
<dbReference type="InterPro" id="IPR001609">
    <property type="entry name" value="Myosin_head_motor_dom-like"/>
</dbReference>
<dbReference type="GO" id="GO:0005524">
    <property type="term" value="F:ATP binding"/>
    <property type="evidence" value="ECO:0007669"/>
    <property type="project" value="UniProtKB-UniRule"/>
</dbReference>
<protein>
    <recommendedName>
        <fullName evidence="20">Myosin VIIa</fullName>
    </recommendedName>
</protein>
<dbReference type="Gene3D" id="2.30.30.40">
    <property type="entry name" value="SH3 Domains"/>
    <property type="match status" value="1"/>
</dbReference>
<evidence type="ECO:0000259" key="14">
    <source>
        <dbReference type="PROSITE" id="PS50002"/>
    </source>
</evidence>
<dbReference type="SUPFAM" id="SSF52540">
    <property type="entry name" value="P-loop containing nucleoside triphosphate hydrolases"/>
    <property type="match status" value="1"/>
</dbReference>
<evidence type="ECO:0000256" key="12">
    <source>
        <dbReference type="PROSITE-ProRule" id="PRU00782"/>
    </source>
</evidence>
<evidence type="ECO:0000256" key="10">
    <source>
        <dbReference type="ARBA" id="ARBA00023203"/>
    </source>
</evidence>
<dbReference type="CDD" id="cd13198">
    <property type="entry name" value="FERM_C1_MyoVII"/>
    <property type="match status" value="1"/>
</dbReference>
<dbReference type="Pfam" id="PF00063">
    <property type="entry name" value="Myosin_head"/>
    <property type="match status" value="1"/>
</dbReference>
<evidence type="ECO:0000313" key="18">
    <source>
        <dbReference type="EMBL" id="KAK3094491.1"/>
    </source>
</evidence>
<dbReference type="EMBL" id="VSWD01000008">
    <property type="protein sequence ID" value="KAK3094491.1"/>
    <property type="molecule type" value="Genomic_DNA"/>
</dbReference>
<dbReference type="PROSITE" id="PS51456">
    <property type="entry name" value="MYOSIN_MOTOR"/>
    <property type="match status" value="1"/>
</dbReference>
<proteinExistence type="inferred from homology"/>
<keyword evidence="3 11" id="KW-0728">SH3 domain</keyword>
<dbReference type="InterPro" id="IPR057130">
    <property type="entry name" value="Myosin_VII_N"/>
</dbReference>
<keyword evidence="5" id="KW-0677">Repeat</keyword>
<dbReference type="Pfam" id="PF24123">
    <property type="entry name" value="Myosin_VII_N"/>
    <property type="match status" value="1"/>
</dbReference>
<dbReference type="PRINTS" id="PR00193">
    <property type="entry name" value="MYOSINHEAVY"/>
</dbReference>
<dbReference type="InterPro" id="IPR027417">
    <property type="entry name" value="P-loop_NTPase"/>
</dbReference>
<dbReference type="FunFam" id="3.10.20.90:FF:000036">
    <property type="entry name" value="Unconventional myosin-VIIa"/>
    <property type="match status" value="1"/>
</dbReference>
<dbReference type="Gene3D" id="1.25.40.530">
    <property type="entry name" value="MyTH4 domain"/>
    <property type="match status" value="2"/>
</dbReference>
<dbReference type="Gene3D" id="1.20.58.530">
    <property type="match status" value="1"/>
</dbReference>
<dbReference type="Gene3D" id="3.40.850.10">
    <property type="entry name" value="Kinesin motor domain"/>
    <property type="match status" value="1"/>
</dbReference>
<dbReference type="GO" id="GO:0007423">
    <property type="term" value="P:sensory organ development"/>
    <property type="evidence" value="ECO:0007669"/>
    <property type="project" value="UniProtKB-ARBA"/>
</dbReference>
<dbReference type="GO" id="GO:0030182">
    <property type="term" value="P:neuron differentiation"/>
    <property type="evidence" value="ECO:0007669"/>
    <property type="project" value="UniProtKB-ARBA"/>
</dbReference>
<dbReference type="InterPro" id="IPR036106">
    <property type="entry name" value="MYSc_Myo7"/>
</dbReference>
<keyword evidence="4" id="KW-0963">Cytoplasm</keyword>
<dbReference type="GO" id="GO:0045177">
    <property type="term" value="C:apical part of cell"/>
    <property type="evidence" value="ECO:0007669"/>
    <property type="project" value="UniProtKB-ARBA"/>
</dbReference>
<dbReference type="FunFam" id="2.30.29.30:FF:000075">
    <property type="entry name" value="unconventional myosin-VIIa"/>
    <property type="match status" value="1"/>
</dbReference>
<dbReference type="SUPFAM" id="SSF47031">
    <property type="entry name" value="Second domain of FERM"/>
    <property type="match status" value="2"/>
</dbReference>
<evidence type="ECO:0000256" key="2">
    <source>
        <dbReference type="ARBA" id="ARBA00008314"/>
    </source>
</evidence>
<dbReference type="InterPro" id="IPR029071">
    <property type="entry name" value="Ubiquitin-like_domsf"/>
</dbReference>
<dbReference type="FunFam" id="3.10.20.90:FF:000051">
    <property type="entry name" value="Unconventional myosin-VIIa"/>
    <property type="match status" value="1"/>
</dbReference>
<dbReference type="CDD" id="cd06503">
    <property type="entry name" value="ATP-synt_Fo_b"/>
    <property type="match status" value="1"/>
</dbReference>
<keyword evidence="13" id="KW-0175">Coiled coil</keyword>
<dbReference type="InterPro" id="IPR041793">
    <property type="entry name" value="MyoVII_FERM_C1"/>
</dbReference>
<dbReference type="InterPro" id="IPR038185">
    <property type="entry name" value="MyTH4_dom_sf"/>
</dbReference>
<dbReference type="Pfam" id="PF02174">
    <property type="entry name" value="IRS"/>
    <property type="match status" value="1"/>
</dbReference>
<dbReference type="SMART" id="SM00326">
    <property type="entry name" value="SH3"/>
    <property type="match status" value="1"/>
</dbReference>
<feature type="binding site" evidence="12">
    <location>
        <begin position="150"/>
        <end position="157"/>
    </location>
    <ligand>
        <name>ATP</name>
        <dbReference type="ChEBI" id="CHEBI:30616"/>
    </ligand>
</feature>
<feature type="domain" description="SH3" evidence="14">
    <location>
        <begin position="1552"/>
        <end position="1620"/>
    </location>
</feature>
<evidence type="ECO:0000256" key="8">
    <source>
        <dbReference type="ARBA" id="ARBA00023123"/>
    </source>
</evidence>
<dbReference type="InterPro" id="IPR000299">
    <property type="entry name" value="FERM_domain"/>
</dbReference>
<dbReference type="InterPro" id="IPR036028">
    <property type="entry name" value="SH3-like_dom_sf"/>
</dbReference>
<dbReference type="PANTHER" id="PTHR22692:SF33">
    <property type="entry name" value="MYOSIN"/>
    <property type="match status" value="1"/>
</dbReference>
<dbReference type="SMART" id="SM00139">
    <property type="entry name" value="MyTH4"/>
    <property type="match status" value="2"/>
</dbReference>
<evidence type="ECO:0008006" key="20">
    <source>
        <dbReference type="Google" id="ProtNLM"/>
    </source>
</evidence>
<evidence type="ECO:0000256" key="7">
    <source>
        <dbReference type="ARBA" id="ARBA00022840"/>
    </source>
</evidence>
<evidence type="ECO:0000256" key="3">
    <source>
        <dbReference type="ARBA" id="ARBA00022443"/>
    </source>
</evidence>
<dbReference type="PANTHER" id="PTHR22692">
    <property type="entry name" value="MYOSIN VII, XV"/>
    <property type="match status" value="1"/>
</dbReference>
<dbReference type="InterPro" id="IPR002404">
    <property type="entry name" value="IRS_PTB"/>
</dbReference>
<dbReference type="GO" id="GO:0003779">
    <property type="term" value="F:actin binding"/>
    <property type="evidence" value="ECO:0007669"/>
    <property type="project" value="UniProtKB-KW"/>
</dbReference>
<dbReference type="CDD" id="cd14473">
    <property type="entry name" value="FERM_B-lobe"/>
    <property type="match status" value="2"/>
</dbReference>
<feature type="domain" description="Myosin motor" evidence="17">
    <location>
        <begin position="57"/>
        <end position="730"/>
    </location>
</feature>
<dbReference type="Proteomes" id="UP001186944">
    <property type="component" value="Unassembled WGS sequence"/>
</dbReference>
<dbReference type="PROSITE" id="PS50096">
    <property type="entry name" value="IQ"/>
    <property type="match status" value="3"/>
</dbReference>
<dbReference type="InterPro" id="IPR019749">
    <property type="entry name" value="Band_41_domain"/>
</dbReference>
<reference evidence="18" key="1">
    <citation type="submission" date="2019-08" db="EMBL/GenBank/DDBJ databases">
        <title>The improved chromosome-level genome for the pearl oyster Pinctada fucata martensii using PacBio sequencing and Hi-C.</title>
        <authorList>
            <person name="Zheng Z."/>
        </authorList>
    </citation>
    <scope>NUCLEOTIDE SEQUENCE</scope>
    <source>
        <strain evidence="18">ZZ-2019</strain>
        <tissue evidence="18">Adductor muscle</tissue>
    </source>
</reference>
<dbReference type="InterPro" id="IPR014352">
    <property type="entry name" value="FERM/acyl-CoA-bd_prot_sf"/>
</dbReference>
<evidence type="ECO:0000256" key="13">
    <source>
        <dbReference type="SAM" id="Coils"/>
    </source>
</evidence>
<evidence type="ECO:0000256" key="5">
    <source>
        <dbReference type="ARBA" id="ARBA00022737"/>
    </source>
</evidence>
<feature type="domain" description="FERM" evidence="15">
    <location>
        <begin position="1831"/>
        <end position="2134"/>
    </location>
</feature>
<dbReference type="InterPro" id="IPR000048">
    <property type="entry name" value="IQ_motif_EF-hand-BS"/>
</dbReference>
<feature type="non-terminal residue" evidence="18">
    <location>
        <position position="1"/>
    </location>
</feature>
<accession>A0AA88YDG1</accession>
<dbReference type="CDD" id="cd13199">
    <property type="entry name" value="FERM_C2_MyoVII"/>
    <property type="match status" value="1"/>
</dbReference>
<dbReference type="Pfam" id="PF21989">
    <property type="entry name" value="RA_2"/>
    <property type="match status" value="2"/>
</dbReference>
<dbReference type="InterPro" id="IPR000857">
    <property type="entry name" value="MyTH4_dom"/>
</dbReference>
<dbReference type="GO" id="GO:0007605">
    <property type="term" value="P:sensory perception of sound"/>
    <property type="evidence" value="ECO:0007669"/>
    <property type="project" value="UniProtKB-ARBA"/>
</dbReference>
<dbReference type="InterPro" id="IPR001452">
    <property type="entry name" value="SH3_domain"/>
</dbReference>
<dbReference type="GO" id="GO:0016459">
    <property type="term" value="C:myosin complex"/>
    <property type="evidence" value="ECO:0007669"/>
    <property type="project" value="UniProtKB-KW"/>
</dbReference>
<dbReference type="InterPro" id="IPR019748">
    <property type="entry name" value="FERM_central"/>
</dbReference>
<evidence type="ECO:0000259" key="16">
    <source>
        <dbReference type="PROSITE" id="PS51016"/>
    </source>
</evidence>
<keyword evidence="9 12" id="KW-0505">Motor protein</keyword>
<feature type="region of interest" description="Actin-binding" evidence="12">
    <location>
        <begin position="609"/>
        <end position="631"/>
    </location>
</feature>
<dbReference type="InterPro" id="IPR035963">
    <property type="entry name" value="FERM_2"/>
</dbReference>